<dbReference type="RefSeq" id="WP_343920420.1">
    <property type="nucleotide sequence ID" value="NZ_BAAAJT010000002.1"/>
</dbReference>
<proteinExistence type="predicted"/>
<gene>
    <name evidence="1" type="ORF">ACFSDE_16485</name>
</gene>
<dbReference type="Proteomes" id="UP001597351">
    <property type="component" value="Unassembled WGS sequence"/>
</dbReference>
<protein>
    <recommendedName>
        <fullName evidence="3">DUF1542 domain-containing protein</fullName>
    </recommendedName>
</protein>
<accession>A0ABW4TRS8</accession>
<keyword evidence="2" id="KW-1185">Reference proteome</keyword>
<evidence type="ECO:0000313" key="2">
    <source>
        <dbReference type="Proteomes" id="UP001597351"/>
    </source>
</evidence>
<organism evidence="1 2">
    <name type="scientific">Nocardioides aestuarii</name>
    <dbReference type="NCBI Taxonomy" id="252231"/>
    <lineage>
        <taxon>Bacteria</taxon>
        <taxon>Bacillati</taxon>
        <taxon>Actinomycetota</taxon>
        <taxon>Actinomycetes</taxon>
        <taxon>Propionibacteriales</taxon>
        <taxon>Nocardioidaceae</taxon>
        <taxon>Nocardioides</taxon>
    </lineage>
</organism>
<evidence type="ECO:0000313" key="1">
    <source>
        <dbReference type="EMBL" id="MFD1948402.1"/>
    </source>
</evidence>
<name>A0ABW4TRS8_9ACTN</name>
<sequence length="250" mass="27002">MDTLLGLLVVLAVIGVVVTVAGRRKQARELERRTSELEPVKKLAFEDITALGEQLQELDLDLTGHELDAGTNADYQRALDAYEAAKTAGDRITEPEHIKHVTEILEDGRYAIACVRARVAGEALPTRRPPCFFDPRHGLSVADVPYTPPGGTQRDVPACTLDAQRVRAGAEPDIRQVMVGSQRVPYWQGGRAYQPYAMGYFGASGPMEWMFMGMLFSGGFDALGGLAEGIGDGLGGIGEGIGDLFDGFDF</sequence>
<comment type="caution">
    <text evidence="1">The sequence shown here is derived from an EMBL/GenBank/DDBJ whole genome shotgun (WGS) entry which is preliminary data.</text>
</comment>
<evidence type="ECO:0008006" key="3">
    <source>
        <dbReference type="Google" id="ProtNLM"/>
    </source>
</evidence>
<reference evidence="2" key="1">
    <citation type="journal article" date="2019" name="Int. J. Syst. Evol. Microbiol.">
        <title>The Global Catalogue of Microorganisms (GCM) 10K type strain sequencing project: providing services to taxonomists for standard genome sequencing and annotation.</title>
        <authorList>
            <consortium name="The Broad Institute Genomics Platform"/>
            <consortium name="The Broad Institute Genome Sequencing Center for Infectious Disease"/>
            <person name="Wu L."/>
            <person name="Ma J."/>
        </authorList>
    </citation>
    <scope>NUCLEOTIDE SEQUENCE [LARGE SCALE GENOMIC DNA]</scope>
    <source>
        <strain evidence="2">CGMCC 1.12477</strain>
    </source>
</reference>
<dbReference type="EMBL" id="JBHUGD010000003">
    <property type="protein sequence ID" value="MFD1948402.1"/>
    <property type="molecule type" value="Genomic_DNA"/>
</dbReference>